<evidence type="ECO:0000313" key="1">
    <source>
        <dbReference type="EMBL" id="KAI2384409.1"/>
    </source>
</evidence>
<dbReference type="EMBL" id="JALBCA010000073">
    <property type="protein sequence ID" value="KAI2384409.1"/>
    <property type="molecule type" value="Genomic_DNA"/>
</dbReference>
<comment type="caution">
    <text evidence="1">The sequence shown here is derived from an EMBL/GenBank/DDBJ whole genome shotgun (WGS) entry which is preliminary data.</text>
</comment>
<name>A0ACB8USR4_9EURO</name>
<gene>
    <name evidence="1" type="ORF">LOY88_004661</name>
</gene>
<proteinExistence type="predicted"/>
<sequence>MKQWELNYGWEKRLGRKLAPLRATITTKKGAEIEKALVKEDSDWDGEMFLGSEKTKVCVYGGVIVKPIETSPEGLVITFLSHGEDCFDALKDYADQIYDAVAGIDKDADIEWAEMPYCLQGEA</sequence>
<organism evidence="1">
    <name type="scientific">Ophidiomyces ophidiicola</name>
    <dbReference type="NCBI Taxonomy" id="1387563"/>
    <lineage>
        <taxon>Eukaryota</taxon>
        <taxon>Fungi</taxon>
        <taxon>Dikarya</taxon>
        <taxon>Ascomycota</taxon>
        <taxon>Pezizomycotina</taxon>
        <taxon>Eurotiomycetes</taxon>
        <taxon>Eurotiomycetidae</taxon>
        <taxon>Onygenales</taxon>
        <taxon>Onygenaceae</taxon>
        <taxon>Ophidiomyces</taxon>
    </lineage>
</organism>
<reference evidence="1" key="1">
    <citation type="journal article" date="2022" name="bioRxiv">
        <title>Population genetic analysis of Ophidiomyces ophidiicola, the causative agent of snake fungal disease, indicates recent introductions to the USA.</title>
        <authorList>
            <person name="Ladner J.T."/>
            <person name="Palmer J.M."/>
            <person name="Ettinger C.L."/>
            <person name="Stajich J.E."/>
            <person name="Farrell T.M."/>
            <person name="Glorioso B.M."/>
            <person name="Lawson B."/>
            <person name="Price S.J."/>
            <person name="Stengle A.G."/>
            <person name="Grear D.A."/>
            <person name="Lorch J.M."/>
        </authorList>
    </citation>
    <scope>NUCLEOTIDE SEQUENCE</scope>
    <source>
        <strain evidence="1">NWHC 24266-5</strain>
    </source>
</reference>
<protein>
    <submittedName>
        <fullName evidence="1">Uncharacterized protein</fullName>
    </submittedName>
</protein>
<accession>A0ACB8USR4</accession>